<dbReference type="InterPro" id="IPR024626">
    <property type="entry name" value="Kri1-like_C"/>
</dbReference>
<dbReference type="GO" id="GO:0000447">
    <property type="term" value="P:endonucleolytic cleavage in ITS1 to separate SSU-rRNA from 5.8S rRNA and LSU-rRNA from tricistronic rRNA transcript (SSU-rRNA, 5.8S rRNA, LSU-rRNA)"/>
    <property type="evidence" value="ECO:0007669"/>
    <property type="project" value="TreeGrafter"/>
</dbReference>
<feature type="region of interest" description="Disordered" evidence="2">
    <location>
        <begin position="328"/>
        <end position="370"/>
    </location>
</feature>
<evidence type="ECO:0000256" key="2">
    <source>
        <dbReference type="SAM" id="MobiDB-lite"/>
    </source>
</evidence>
<feature type="compositionally biased region" description="Basic residues" evidence="2">
    <location>
        <begin position="644"/>
        <end position="659"/>
    </location>
</feature>
<feature type="compositionally biased region" description="Acidic residues" evidence="2">
    <location>
        <begin position="479"/>
        <end position="493"/>
    </location>
</feature>
<sequence length="659" mass="75176">MAKRKAESSSLSNGSKKAKHNDESIPKVSKPIQPGNLLDDSDSSEDESAGGVELDGGFKINEEYAKRFEHNKKREELQRLEEKYEKPVQPVKGQYGDKYDEDSDSSSEDEDDDGFLATEDLDAEISATLQAIRSKDPRVYDEKVTFYKPIEEDADKDTDNADVKKEKPMYLQDYHRENLLKGYTGAEEEAEAPRTFAQEQEDLKKTIVKEIHAAADGEAESGEDEDEDDGFLVRKSKPEASKPTMHPSRAARVEVDVTVADKDPETFLSNFMAARAWVPSGGARFQPLESDDEEEDTRAESFETAYNLRFEDPTKSNELLKSYARDVVAAKSVRRDEPNSRKKQRDAQREKKDAEKRERDEERAQLRRLKIEEMEEKLQKVKKAAGLRGKTLKDEDWTNFLDDGWDDSKWEEEMNKRFGEEYYAEEDVASDSDDETEDAKKKKKKVKKPKWDDDIDIKDLVPEFNDEEAVEKPAFTLSDSEDDEADEDEDGEGESTTKSKTKKDRQQEKAAKKKAARIERKKIEELVDNKLDFDDTILPGKSSKQPSRFRYRETSPTSFGLTARDILMAPDASLNQFAGLKKMAAFRDVEKKRKDKKYLGKKARLREWRKDTFGNEDGPEIIIGTNAADSTEANEDGVDVIEGKKKKKRSRKSKSSAAI</sequence>
<accession>A0A3D8SBY3</accession>
<reference evidence="4 5" key="1">
    <citation type="journal article" date="2018" name="IMA Fungus">
        <title>IMA Genome-F 9: Draft genome sequence of Annulohypoxylon stygium, Aspergillus mulundensis, Berkeleyomyces basicola (syn. Thielaviopsis basicola), Ceratocystis smalleyi, two Cercospora beticola strains, Coleophoma cylindrospora, Fusarium fracticaudum, Phialophora cf. hyalina, and Morchella septimelata.</title>
        <authorList>
            <person name="Wingfield B.D."/>
            <person name="Bills G.F."/>
            <person name="Dong Y."/>
            <person name="Huang W."/>
            <person name="Nel W.J."/>
            <person name="Swalarsk-Parry B.S."/>
            <person name="Vaghefi N."/>
            <person name="Wilken P.M."/>
            <person name="An Z."/>
            <person name="de Beer Z.W."/>
            <person name="De Vos L."/>
            <person name="Chen L."/>
            <person name="Duong T.A."/>
            <person name="Gao Y."/>
            <person name="Hammerbacher A."/>
            <person name="Kikkert J.R."/>
            <person name="Li Y."/>
            <person name="Li H."/>
            <person name="Li K."/>
            <person name="Li Q."/>
            <person name="Liu X."/>
            <person name="Ma X."/>
            <person name="Naidoo K."/>
            <person name="Pethybridge S.J."/>
            <person name="Sun J."/>
            <person name="Steenkamp E.T."/>
            <person name="van der Nest M.A."/>
            <person name="van Wyk S."/>
            <person name="Wingfield M.J."/>
            <person name="Xiong C."/>
            <person name="Yue Q."/>
            <person name="Zhang X."/>
        </authorList>
    </citation>
    <scope>NUCLEOTIDE SEQUENCE [LARGE SCALE GENOMIC DNA]</scope>
    <source>
        <strain evidence="4 5">BP5796</strain>
    </source>
</reference>
<organism evidence="4 5">
    <name type="scientific">Coleophoma crateriformis</name>
    <dbReference type="NCBI Taxonomy" id="565419"/>
    <lineage>
        <taxon>Eukaryota</taxon>
        <taxon>Fungi</taxon>
        <taxon>Dikarya</taxon>
        <taxon>Ascomycota</taxon>
        <taxon>Pezizomycotina</taxon>
        <taxon>Leotiomycetes</taxon>
        <taxon>Helotiales</taxon>
        <taxon>Dermateaceae</taxon>
        <taxon>Coleophoma</taxon>
    </lineage>
</organism>
<dbReference type="AlphaFoldDB" id="A0A3D8SBY3"/>
<feature type="compositionally biased region" description="Basic and acidic residues" evidence="2">
    <location>
        <begin position="60"/>
        <end position="86"/>
    </location>
</feature>
<feature type="region of interest" description="Disordered" evidence="2">
    <location>
        <begin position="187"/>
        <end position="253"/>
    </location>
</feature>
<feature type="compositionally biased region" description="Acidic residues" evidence="2">
    <location>
        <begin position="99"/>
        <end position="117"/>
    </location>
</feature>
<feature type="compositionally biased region" description="Basic and acidic residues" evidence="2">
    <location>
        <begin position="201"/>
        <end position="215"/>
    </location>
</feature>
<feature type="region of interest" description="Disordered" evidence="2">
    <location>
        <begin position="1"/>
        <end position="117"/>
    </location>
</feature>
<keyword evidence="5" id="KW-1185">Reference proteome</keyword>
<dbReference type="EMBL" id="PDLN01000006">
    <property type="protein sequence ID" value="RDW83268.1"/>
    <property type="molecule type" value="Genomic_DNA"/>
</dbReference>
<feature type="region of interest" description="Disordered" evidence="2">
    <location>
        <begin position="279"/>
        <end position="305"/>
    </location>
</feature>
<feature type="compositionally biased region" description="Acidic residues" evidence="2">
    <location>
        <begin position="39"/>
        <end position="48"/>
    </location>
</feature>
<feature type="compositionally biased region" description="Basic and acidic residues" evidence="2">
    <location>
        <begin position="333"/>
        <end position="370"/>
    </location>
</feature>
<feature type="region of interest" description="Disordered" evidence="2">
    <location>
        <begin position="534"/>
        <end position="555"/>
    </location>
</feature>
<proteinExistence type="inferred from homology"/>
<feature type="region of interest" description="Disordered" evidence="2">
    <location>
        <begin position="619"/>
        <end position="659"/>
    </location>
</feature>
<name>A0A3D8SBY3_9HELO</name>
<feature type="compositionally biased region" description="Basic and acidic residues" evidence="2">
    <location>
        <begin position="504"/>
        <end position="518"/>
    </location>
</feature>
<feature type="region of interest" description="Disordered" evidence="2">
    <location>
        <begin position="419"/>
        <end position="518"/>
    </location>
</feature>
<evidence type="ECO:0000313" key="4">
    <source>
        <dbReference type="EMBL" id="RDW83268.1"/>
    </source>
</evidence>
<dbReference type="Pfam" id="PF12936">
    <property type="entry name" value="Kri1_C"/>
    <property type="match status" value="1"/>
</dbReference>
<feature type="compositionally biased region" description="Acidic residues" evidence="2">
    <location>
        <begin position="217"/>
        <end position="230"/>
    </location>
</feature>
<feature type="compositionally biased region" description="Acidic residues" evidence="2">
    <location>
        <begin position="422"/>
        <end position="437"/>
    </location>
</feature>
<gene>
    <name evidence="4" type="ORF">BP5796_04759</name>
</gene>
<comment type="similarity">
    <text evidence="1">Belongs to the KRI1 family.</text>
</comment>
<evidence type="ECO:0000256" key="1">
    <source>
        <dbReference type="ARBA" id="ARBA00007473"/>
    </source>
</evidence>
<evidence type="ECO:0000313" key="5">
    <source>
        <dbReference type="Proteomes" id="UP000256328"/>
    </source>
</evidence>
<comment type="caution">
    <text evidence="4">The sequence shown here is derived from an EMBL/GenBank/DDBJ whole genome shotgun (WGS) entry which is preliminary data.</text>
</comment>
<dbReference type="GO" id="GO:0030686">
    <property type="term" value="C:90S preribosome"/>
    <property type="evidence" value="ECO:0007669"/>
    <property type="project" value="TreeGrafter"/>
</dbReference>
<dbReference type="PANTHER" id="PTHR14490:SF5">
    <property type="entry name" value="PROTEIN KRI1 HOMOLOG"/>
    <property type="match status" value="1"/>
</dbReference>
<feature type="compositionally biased region" description="Basic and acidic residues" evidence="2">
    <location>
        <begin position="449"/>
        <end position="461"/>
    </location>
</feature>
<evidence type="ECO:0000259" key="3">
    <source>
        <dbReference type="Pfam" id="PF12936"/>
    </source>
</evidence>
<dbReference type="Proteomes" id="UP000256328">
    <property type="component" value="Unassembled WGS sequence"/>
</dbReference>
<dbReference type="PANTHER" id="PTHR14490">
    <property type="entry name" value="ZINC FINGER, ZZ TYPE"/>
    <property type="match status" value="1"/>
</dbReference>
<dbReference type="GO" id="GO:0005730">
    <property type="term" value="C:nucleolus"/>
    <property type="evidence" value="ECO:0007669"/>
    <property type="project" value="TreeGrafter"/>
</dbReference>
<dbReference type="InterPro" id="IPR018034">
    <property type="entry name" value="Kri1"/>
</dbReference>
<dbReference type="OrthoDB" id="10252032at2759"/>
<feature type="domain" description="Kri1-like C-terminal" evidence="3">
    <location>
        <begin position="521"/>
        <end position="611"/>
    </location>
</feature>
<protein>
    <recommendedName>
        <fullName evidence="3">Kri1-like C-terminal domain-containing protein</fullName>
    </recommendedName>
</protein>
<dbReference type="Pfam" id="PF05178">
    <property type="entry name" value="Kri1"/>
    <property type="match status" value="1"/>
</dbReference>